<evidence type="ECO:0000256" key="1">
    <source>
        <dbReference type="SAM" id="MobiDB-lite"/>
    </source>
</evidence>
<feature type="region of interest" description="Disordered" evidence="1">
    <location>
        <begin position="212"/>
        <end position="261"/>
    </location>
</feature>
<organism evidence="2 3">
    <name type="scientific">Allacma fusca</name>
    <dbReference type="NCBI Taxonomy" id="39272"/>
    <lineage>
        <taxon>Eukaryota</taxon>
        <taxon>Metazoa</taxon>
        <taxon>Ecdysozoa</taxon>
        <taxon>Arthropoda</taxon>
        <taxon>Hexapoda</taxon>
        <taxon>Collembola</taxon>
        <taxon>Symphypleona</taxon>
        <taxon>Sminthuridae</taxon>
        <taxon>Allacma</taxon>
    </lineage>
</organism>
<feature type="region of interest" description="Disordered" evidence="1">
    <location>
        <begin position="30"/>
        <end position="124"/>
    </location>
</feature>
<feature type="compositionally biased region" description="Basic residues" evidence="1">
    <location>
        <begin position="85"/>
        <end position="96"/>
    </location>
</feature>
<evidence type="ECO:0000313" key="2">
    <source>
        <dbReference type="EMBL" id="CAG7729959.1"/>
    </source>
</evidence>
<dbReference type="EMBL" id="CAJVCH010187130">
    <property type="protein sequence ID" value="CAG7729959.1"/>
    <property type="molecule type" value="Genomic_DNA"/>
</dbReference>
<feature type="compositionally biased region" description="Low complexity" evidence="1">
    <location>
        <begin position="42"/>
        <end position="65"/>
    </location>
</feature>
<gene>
    <name evidence="2" type="ORF">AFUS01_LOCUS18642</name>
</gene>
<feature type="compositionally biased region" description="Polar residues" evidence="1">
    <location>
        <begin position="212"/>
        <end position="226"/>
    </location>
</feature>
<keyword evidence="3" id="KW-1185">Reference proteome</keyword>
<dbReference type="Proteomes" id="UP000708208">
    <property type="component" value="Unassembled WGS sequence"/>
</dbReference>
<feature type="compositionally biased region" description="Polar residues" evidence="1">
    <location>
        <begin position="99"/>
        <end position="124"/>
    </location>
</feature>
<dbReference type="AlphaFoldDB" id="A0A8J2K2E9"/>
<feature type="region of interest" description="Disordered" evidence="1">
    <location>
        <begin position="141"/>
        <end position="169"/>
    </location>
</feature>
<name>A0A8J2K2E9_9HEXA</name>
<proteinExistence type="predicted"/>
<dbReference type="OrthoDB" id="6731210at2759"/>
<feature type="compositionally biased region" description="Polar residues" evidence="1">
    <location>
        <begin position="141"/>
        <end position="159"/>
    </location>
</feature>
<reference evidence="2" key="1">
    <citation type="submission" date="2021-06" db="EMBL/GenBank/DDBJ databases">
        <authorList>
            <person name="Hodson N. C."/>
            <person name="Mongue J. A."/>
            <person name="Jaron S. K."/>
        </authorList>
    </citation>
    <scope>NUCLEOTIDE SEQUENCE</scope>
</reference>
<sequence>MSFIDDDLLWCPDNDGKLIDLACLDAAAMGGGSETDSQSVQSCNTTSPNMSNMNSGNNHNLNSFSVSLGPDHDPMNQQQTMSQSHHGHNNNSRHHPYNLQMSQRSSNNDPAKLASLNNHGSYSINGNMTSHASCNLQNNIVNSTNNQQHPNGTNDHTNNSELELPTLSPLSPADLNGFVCHLDEDDDDDLLKQLGETSFELEAILDEFVDENNPNHSQHQFNSYLSSHHHQHNAHQQNGVPSSHPGGTGLHNNQQNHLQNGHCNVSNGNGMNNGLPTQCQLDDRSESLLAKRRKKNMNKCDLNMDEVHRSLSNGQGTILSTSNNAHRNKSMVSILQNQLCQPHHTSDVMGRLNKVTIASANPLLAEKLAAPMTPVMGEVHRHNGMNQRGMDHMIEIKTECGSPENIKDAAASGPICFNVVEEMLQSTGEVNSRFFPAPRKCYQKWFSL</sequence>
<protein>
    <submittedName>
        <fullName evidence="2">Uncharacterized protein</fullName>
    </submittedName>
</protein>
<comment type="caution">
    <text evidence="2">The sequence shown here is derived from an EMBL/GenBank/DDBJ whole genome shotgun (WGS) entry which is preliminary data.</text>
</comment>
<feature type="compositionally biased region" description="Low complexity" evidence="1">
    <location>
        <begin position="160"/>
        <end position="169"/>
    </location>
</feature>
<feature type="compositionally biased region" description="Low complexity" evidence="1">
    <location>
        <begin position="250"/>
        <end position="261"/>
    </location>
</feature>
<accession>A0A8J2K2E9</accession>
<evidence type="ECO:0000313" key="3">
    <source>
        <dbReference type="Proteomes" id="UP000708208"/>
    </source>
</evidence>